<evidence type="ECO:0000313" key="3">
    <source>
        <dbReference type="Proteomes" id="UP000013827"/>
    </source>
</evidence>
<feature type="compositionally biased region" description="Basic and acidic residues" evidence="1">
    <location>
        <begin position="15"/>
        <end position="27"/>
    </location>
</feature>
<organism evidence="2 3">
    <name type="scientific">Emiliania huxleyi (strain CCMP1516)</name>
    <dbReference type="NCBI Taxonomy" id="280463"/>
    <lineage>
        <taxon>Eukaryota</taxon>
        <taxon>Haptista</taxon>
        <taxon>Haptophyta</taxon>
        <taxon>Prymnesiophyceae</taxon>
        <taxon>Isochrysidales</taxon>
        <taxon>Noelaerhabdaceae</taxon>
        <taxon>Emiliania</taxon>
    </lineage>
</organism>
<evidence type="ECO:0000256" key="1">
    <source>
        <dbReference type="SAM" id="MobiDB-lite"/>
    </source>
</evidence>
<proteinExistence type="predicted"/>
<dbReference type="RefSeq" id="XP_005772290.1">
    <property type="nucleotide sequence ID" value="XM_005772233.1"/>
</dbReference>
<dbReference type="HOGENOM" id="CLU_1423909_0_0_1"/>
<dbReference type="PaxDb" id="2903-EOD19861"/>
<feature type="compositionally biased region" description="Polar residues" evidence="1">
    <location>
        <begin position="1"/>
        <end position="10"/>
    </location>
</feature>
<evidence type="ECO:0008006" key="4">
    <source>
        <dbReference type="Google" id="ProtNLM"/>
    </source>
</evidence>
<name>A0A0D3J8M6_EMIH1</name>
<dbReference type="EnsemblProtists" id="EOD19861">
    <property type="protein sequence ID" value="EOD19861"/>
    <property type="gene ID" value="EMIHUDRAFT_316078"/>
</dbReference>
<reference evidence="3" key="1">
    <citation type="journal article" date="2013" name="Nature">
        <title>Pan genome of the phytoplankton Emiliania underpins its global distribution.</title>
        <authorList>
            <person name="Read B.A."/>
            <person name="Kegel J."/>
            <person name="Klute M.J."/>
            <person name="Kuo A."/>
            <person name="Lefebvre S.C."/>
            <person name="Maumus F."/>
            <person name="Mayer C."/>
            <person name="Miller J."/>
            <person name="Monier A."/>
            <person name="Salamov A."/>
            <person name="Young J."/>
            <person name="Aguilar M."/>
            <person name="Claverie J.M."/>
            <person name="Frickenhaus S."/>
            <person name="Gonzalez K."/>
            <person name="Herman E.K."/>
            <person name="Lin Y.C."/>
            <person name="Napier J."/>
            <person name="Ogata H."/>
            <person name="Sarno A.F."/>
            <person name="Shmutz J."/>
            <person name="Schroeder D."/>
            <person name="de Vargas C."/>
            <person name="Verret F."/>
            <person name="von Dassow P."/>
            <person name="Valentin K."/>
            <person name="Van de Peer Y."/>
            <person name="Wheeler G."/>
            <person name="Dacks J.B."/>
            <person name="Delwiche C.F."/>
            <person name="Dyhrman S.T."/>
            <person name="Glockner G."/>
            <person name="John U."/>
            <person name="Richards T."/>
            <person name="Worden A.Z."/>
            <person name="Zhang X."/>
            <person name="Grigoriev I.V."/>
            <person name="Allen A.E."/>
            <person name="Bidle K."/>
            <person name="Borodovsky M."/>
            <person name="Bowler C."/>
            <person name="Brownlee C."/>
            <person name="Cock J.M."/>
            <person name="Elias M."/>
            <person name="Gladyshev V.N."/>
            <person name="Groth M."/>
            <person name="Guda C."/>
            <person name="Hadaegh A."/>
            <person name="Iglesias-Rodriguez M.D."/>
            <person name="Jenkins J."/>
            <person name="Jones B.M."/>
            <person name="Lawson T."/>
            <person name="Leese F."/>
            <person name="Lindquist E."/>
            <person name="Lobanov A."/>
            <person name="Lomsadze A."/>
            <person name="Malik S.B."/>
            <person name="Marsh M.E."/>
            <person name="Mackinder L."/>
            <person name="Mock T."/>
            <person name="Mueller-Roeber B."/>
            <person name="Pagarete A."/>
            <person name="Parker M."/>
            <person name="Probert I."/>
            <person name="Quesneville H."/>
            <person name="Raines C."/>
            <person name="Rensing S.A."/>
            <person name="Riano-Pachon D.M."/>
            <person name="Richier S."/>
            <person name="Rokitta S."/>
            <person name="Shiraiwa Y."/>
            <person name="Soanes D.M."/>
            <person name="van der Giezen M."/>
            <person name="Wahlund T.M."/>
            <person name="Williams B."/>
            <person name="Wilson W."/>
            <person name="Wolfe G."/>
            <person name="Wurch L.L."/>
        </authorList>
    </citation>
    <scope>NUCLEOTIDE SEQUENCE</scope>
</reference>
<sequence>MAQQQIQRVQPVNKPLEHSPKPEKEMLETAVRKPENEMLETAVRNALRELPAPLSAHDIEAAVGRAVREADTGFAQKLDALQRSLERTEAALGALTLSVQARQKADLEQQKALLVQIETLTAAAFGERLPPRRASDVSDATTIARSSAVDVSTVVDITKDNMNNDSEDSAAQLEAAELARRGDSFYFDALL</sequence>
<accession>A0A0D3J8M6</accession>
<evidence type="ECO:0000313" key="2">
    <source>
        <dbReference type="EnsemblProtists" id="EOD19861"/>
    </source>
</evidence>
<feature type="region of interest" description="Disordered" evidence="1">
    <location>
        <begin position="1"/>
        <end position="27"/>
    </location>
</feature>
<reference evidence="2" key="2">
    <citation type="submission" date="2024-10" db="UniProtKB">
        <authorList>
            <consortium name="EnsemblProtists"/>
        </authorList>
    </citation>
    <scope>IDENTIFICATION</scope>
</reference>
<dbReference type="GeneID" id="17265406"/>
<protein>
    <recommendedName>
        <fullName evidence="4">Mediator of RNA polymerase II transcription subunit 9</fullName>
    </recommendedName>
</protein>
<dbReference type="Proteomes" id="UP000013827">
    <property type="component" value="Unassembled WGS sequence"/>
</dbReference>
<keyword evidence="3" id="KW-1185">Reference proteome</keyword>
<dbReference type="AlphaFoldDB" id="A0A0D3J8M6"/>
<dbReference type="KEGG" id="ehx:EMIHUDRAFT_316078"/>